<protein>
    <recommendedName>
        <fullName evidence="2">FAS1 domain-containing protein</fullName>
    </recommendedName>
</protein>
<reference evidence="3" key="1">
    <citation type="submission" date="2023-01" db="EMBL/GenBank/DDBJ databases">
        <title>The chitinases involved in constricting ring structure development in the nematode-trapping fungus Drechslerella dactyloides.</title>
        <authorList>
            <person name="Wang R."/>
            <person name="Zhang L."/>
            <person name="Tang P."/>
            <person name="Li S."/>
            <person name="Liang L."/>
        </authorList>
    </citation>
    <scope>NUCLEOTIDE SEQUENCE</scope>
    <source>
        <strain evidence="3">YMF1.00031</strain>
    </source>
</reference>
<dbReference type="PANTHER" id="PTHR10900">
    <property type="entry name" value="PERIOSTIN-RELATED"/>
    <property type="match status" value="1"/>
</dbReference>
<dbReference type="EMBL" id="JAQGDS010000002">
    <property type="protein sequence ID" value="KAJ6263613.1"/>
    <property type="molecule type" value="Genomic_DNA"/>
</dbReference>
<comment type="caution">
    <text evidence="3">The sequence shown here is derived from an EMBL/GenBank/DDBJ whole genome shotgun (WGS) entry which is preliminary data.</text>
</comment>
<dbReference type="Pfam" id="PF02469">
    <property type="entry name" value="Fasciclin"/>
    <property type="match status" value="2"/>
</dbReference>
<dbReference type="SMART" id="SM00554">
    <property type="entry name" value="FAS1"/>
    <property type="match status" value="2"/>
</dbReference>
<feature type="domain" description="FAS1" evidence="2">
    <location>
        <begin position="185"/>
        <end position="312"/>
    </location>
</feature>
<evidence type="ECO:0000256" key="1">
    <source>
        <dbReference type="SAM" id="SignalP"/>
    </source>
</evidence>
<evidence type="ECO:0000313" key="4">
    <source>
        <dbReference type="Proteomes" id="UP001221413"/>
    </source>
</evidence>
<accession>A0AAD6J377</accession>
<organism evidence="3 4">
    <name type="scientific">Drechslerella dactyloides</name>
    <name type="common">Nematode-trapping fungus</name>
    <name type="synonym">Arthrobotrys dactyloides</name>
    <dbReference type="NCBI Taxonomy" id="74499"/>
    <lineage>
        <taxon>Eukaryota</taxon>
        <taxon>Fungi</taxon>
        <taxon>Dikarya</taxon>
        <taxon>Ascomycota</taxon>
        <taxon>Pezizomycotina</taxon>
        <taxon>Orbiliomycetes</taxon>
        <taxon>Orbiliales</taxon>
        <taxon>Orbiliaceae</taxon>
        <taxon>Drechslerella</taxon>
    </lineage>
</organism>
<sequence>MYCKRIAAVALLASTASAQTFYDVIQQQPTLSLFATIIKNFNTTFNEIISSISASELRTILVPNNEAVASYLRQSNIRSAAQISSEVVRPFLSYHVLMNNVSSKDFSQPGGSIVESALKDPEFALLKDNAGQVVFAHKAVEAAQQAKDAAVEVKSGIGESVRIVQSNIQFDQGQFHVVDGLLTLPINCSKTIARRGAERLVTYIGRVNLLDALDGTPGATCFAPSDAAIESALPVLMNLTDAELVDAIKFHTLLDPYYTKDLTDGQLVETALAGRSVRVNIVGEDYYFNGVKAITTNDIVRNGVAYVLDGQRSAKEHDNNKECHVDKYRYEHKYGVRGDGHLSREHCDRRRRKWHYLYANCKWHTEWCR</sequence>
<dbReference type="InterPro" id="IPR000782">
    <property type="entry name" value="FAS1_domain"/>
</dbReference>
<evidence type="ECO:0000259" key="2">
    <source>
        <dbReference type="PROSITE" id="PS50213"/>
    </source>
</evidence>
<dbReference type="Proteomes" id="UP001221413">
    <property type="component" value="Unassembled WGS sequence"/>
</dbReference>
<dbReference type="SUPFAM" id="SSF82153">
    <property type="entry name" value="FAS1 domain"/>
    <property type="match status" value="2"/>
</dbReference>
<dbReference type="PROSITE" id="PS50213">
    <property type="entry name" value="FAS1"/>
    <property type="match status" value="2"/>
</dbReference>
<feature type="domain" description="FAS1" evidence="2">
    <location>
        <begin position="18"/>
        <end position="182"/>
    </location>
</feature>
<dbReference type="Gene3D" id="2.30.180.10">
    <property type="entry name" value="FAS1 domain"/>
    <property type="match status" value="2"/>
</dbReference>
<feature type="signal peptide" evidence="1">
    <location>
        <begin position="1"/>
        <end position="18"/>
    </location>
</feature>
<name>A0AAD6J377_DREDA</name>
<dbReference type="PANTHER" id="PTHR10900:SF77">
    <property type="entry name" value="FI19380P1"/>
    <property type="match status" value="1"/>
</dbReference>
<dbReference type="AlphaFoldDB" id="A0AAD6J377"/>
<gene>
    <name evidence="3" type="ORF">Dda_2181</name>
</gene>
<keyword evidence="4" id="KW-1185">Reference proteome</keyword>
<dbReference type="InterPro" id="IPR050904">
    <property type="entry name" value="Adhesion/Biosynth-related"/>
</dbReference>
<evidence type="ECO:0000313" key="3">
    <source>
        <dbReference type="EMBL" id="KAJ6263613.1"/>
    </source>
</evidence>
<feature type="chain" id="PRO_5042137430" description="FAS1 domain-containing protein" evidence="1">
    <location>
        <begin position="19"/>
        <end position="369"/>
    </location>
</feature>
<keyword evidence="1" id="KW-0732">Signal</keyword>
<proteinExistence type="predicted"/>
<dbReference type="InterPro" id="IPR036378">
    <property type="entry name" value="FAS1_dom_sf"/>
</dbReference>